<dbReference type="Proteomes" id="UP000492821">
    <property type="component" value="Unassembled WGS sequence"/>
</dbReference>
<dbReference type="WBParaSite" id="Pan_g961.t1">
    <property type="protein sequence ID" value="Pan_g961.t1"/>
    <property type="gene ID" value="Pan_g961"/>
</dbReference>
<reference evidence="3" key="2">
    <citation type="submission" date="2020-10" db="UniProtKB">
        <authorList>
            <consortium name="WormBaseParasite"/>
        </authorList>
    </citation>
    <scope>IDENTIFICATION</scope>
</reference>
<proteinExistence type="predicted"/>
<sequence length="90" mass="10054">MDDQDTEHDADSEYEIDKRQPENDILQSAIKPVDKSQNPTKSVAPTDLKLNFNSNTNVVAAFDGSGTEPNATVIVPAQMWEQFLPKPRPR</sequence>
<evidence type="ECO:0000313" key="2">
    <source>
        <dbReference type="Proteomes" id="UP000492821"/>
    </source>
</evidence>
<accession>A0A7E4WDS2</accession>
<feature type="region of interest" description="Disordered" evidence="1">
    <location>
        <begin position="1"/>
        <end position="24"/>
    </location>
</feature>
<feature type="compositionally biased region" description="Basic and acidic residues" evidence="1">
    <location>
        <begin position="7"/>
        <end position="22"/>
    </location>
</feature>
<protein>
    <submittedName>
        <fullName evidence="3">Uncharacterized protein</fullName>
    </submittedName>
</protein>
<organism evidence="2 3">
    <name type="scientific">Panagrellus redivivus</name>
    <name type="common">Microworm</name>
    <dbReference type="NCBI Taxonomy" id="6233"/>
    <lineage>
        <taxon>Eukaryota</taxon>
        <taxon>Metazoa</taxon>
        <taxon>Ecdysozoa</taxon>
        <taxon>Nematoda</taxon>
        <taxon>Chromadorea</taxon>
        <taxon>Rhabditida</taxon>
        <taxon>Tylenchina</taxon>
        <taxon>Panagrolaimomorpha</taxon>
        <taxon>Panagrolaimoidea</taxon>
        <taxon>Panagrolaimidae</taxon>
        <taxon>Panagrellus</taxon>
    </lineage>
</organism>
<keyword evidence="2" id="KW-1185">Reference proteome</keyword>
<feature type="region of interest" description="Disordered" evidence="1">
    <location>
        <begin position="29"/>
        <end position="48"/>
    </location>
</feature>
<dbReference type="AlphaFoldDB" id="A0A7E4WDS2"/>
<evidence type="ECO:0000313" key="3">
    <source>
        <dbReference type="WBParaSite" id="Pan_g961.t1"/>
    </source>
</evidence>
<evidence type="ECO:0000256" key="1">
    <source>
        <dbReference type="SAM" id="MobiDB-lite"/>
    </source>
</evidence>
<reference evidence="2" key="1">
    <citation type="journal article" date="2013" name="Genetics">
        <title>The draft genome and transcriptome of Panagrellus redivivus are shaped by the harsh demands of a free-living lifestyle.</title>
        <authorList>
            <person name="Srinivasan J."/>
            <person name="Dillman A.R."/>
            <person name="Macchietto M.G."/>
            <person name="Heikkinen L."/>
            <person name="Lakso M."/>
            <person name="Fracchia K.M."/>
            <person name="Antoshechkin I."/>
            <person name="Mortazavi A."/>
            <person name="Wong G."/>
            <person name="Sternberg P.W."/>
        </authorList>
    </citation>
    <scope>NUCLEOTIDE SEQUENCE [LARGE SCALE GENOMIC DNA]</scope>
    <source>
        <strain evidence="2">MT8872</strain>
    </source>
</reference>
<name>A0A7E4WDS2_PANRE</name>